<evidence type="ECO:0000313" key="4">
    <source>
        <dbReference type="Proteomes" id="UP001519309"/>
    </source>
</evidence>
<organism evidence="1 3">
    <name type="scientific">Streptomyces griseochromogenes</name>
    <dbReference type="NCBI Taxonomy" id="68214"/>
    <lineage>
        <taxon>Bacteria</taxon>
        <taxon>Bacillati</taxon>
        <taxon>Actinomycetota</taxon>
        <taxon>Actinomycetes</taxon>
        <taxon>Kitasatosporales</taxon>
        <taxon>Streptomycetaceae</taxon>
        <taxon>Streptomyces</taxon>
    </lineage>
</organism>
<name>A0A1B1AYH0_9ACTN</name>
<reference evidence="2 4" key="2">
    <citation type="submission" date="2021-03" db="EMBL/GenBank/DDBJ databases">
        <title>Genomic Encyclopedia of Type Strains, Phase IV (KMG-IV): sequencing the most valuable type-strain genomes for metagenomic binning, comparative biology and taxonomic classification.</title>
        <authorList>
            <person name="Goeker M."/>
        </authorList>
    </citation>
    <scope>NUCLEOTIDE SEQUENCE [LARGE SCALE GENOMIC DNA]</scope>
    <source>
        <strain evidence="2 4">DSM 40499</strain>
    </source>
</reference>
<evidence type="ECO:0000313" key="2">
    <source>
        <dbReference type="EMBL" id="MBP2054270.1"/>
    </source>
</evidence>
<keyword evidence="4" id="KW-1185">Reference proteome</keyword>
<evidence type="ECO:0000313" key="3">
    <source>
        <dbReference type="Proteomes" id="UP000092659"/>
    </source>
</evidence>
<dbReference type="RefSeq" id="WP_067306420.1">
    <property type="nucleotide sequence ID" value="NZ_CP016279.1"/>
</dbReference>
<dbReference type="Proteomes" id="UP000092659">
    <property type="component" value="Chromosome"/>
</dbReference>
<sequence>MTASGSVVTASPARAAVGDEHWSVRAGAPVIGRGGSRMVPVSWNAVSCTKPSDAAAGAG</sequence>
<dbReference type="AlphaFoldDB" id="A0A1B1AYH0"/>
<gene>
    <name evidence="1" type="ORF">AVL59_20300</name>
    <name evidence="2" type="ORF">J2Z21_007273</name>
</gene>
<protein>
    <submittedName>
        <fullName evidence="1">Uncharacterized protein</fullName>
    </submittedName>
</protein>
<dbReference type="EMBL" id="CP016279">
    <property type="protein sequence ID" value="ANP51626.1"/>
    <property type="molecule type" value="Genomic_DNA"/>
</dbReference>
<dbReference type="EMBL" id="JAGGLP010000020">
    <property type="protein sequence ID" value="MBP2054270.1"/>
    <property type="molecule type" value="Genomic_DNA"/>
</dbReference>
<reference evidence="1 3" key="1">
    <citation type="submission" date="2016-06" db="EMBL/GenBank/DDBJ databases">
        <title>Complete genome sequence of Streptomyces griseochromogenes ATCC 14511, the Blasticidin S producer.</title>
        <authorList>
            <person name="Wu L."/>
        </authorList>
    </citation>
    <scope>NUCLEOTIDE SEQUENCE [LARGE SCALE GENOMIC DNA]</scope>
    <source>
        <strain evidence="1 3">ATCC 14511</strain>
    </source>
</reference>
<dbReference type="KEGG" id="sgs:AVL59_20300"/>
<proteinExistence type="predicted"/>
<accession>A0A1B1AYH0</accession>
<evidence type="ECO:0000313" key="1">
    <source>
        <dbReference type="EMBL" id="ANP51626.1"/>
    </source>
</evidence>
<dbReference type="Proteomes" id="UP001519309">
    <property type="component" value="Unassembled WGS sequence"/>
</dbReference>